<feature type="transmembrane region" description="Helical" evidence="8">
    <location>
        <begin position="303"/>
        <end position="321"/>
    </location>
</feature>
<feature type="transmembrane region" description="Helical" evidence="8">
    <location>
        <begin position="576"/>
        <end position="599"/>
    </location>
</feature>
<feature type="transmembrane region" description="Helical" evidence="8">
    <location>
        <begin position="633"/>
        <end position="652"/>
    </location>
</feature>
<feature type="transmembrane region" description="Helical" evidence="8">
    <location>
        <begin position="658"/>
        <end position="679"/>
    </location>
</feature>
<dbReference type="Gene3D" id="1.10.3470.10">
    <property type="entry name" value="ABC transporter involved in vitamin B12 uptake, BtuC"/>
    <property type="match status" value="2"/>
</dbReference>
<comment type="similarity">
    <text evidence="2">Belongs to the binding-protein-dependent transport system permease family. FecCD subfamily.</text>
</comment>
<keyword evidence="4" id="KW-1003">Cell membrane</keyword>
<feature type="transmembrane region" description="Helical" evidence="8">
    <location>
        <begin position="80"/>
        <end position="100"/>
    </location>
</feature>
<feature type="transmembrane region" description="Helical" evidence="8">
    <location>
        <begin position="16"/>
        <end position="37"/>
    </location>
</feature>
<feature type="transmembrane region" description="Helical" evidence="8">
    <location>
        <begin position="141"/>
        <end position="160"/>
    </location>
</feature>
<feature type="transmembrane region" description="Helical" evidence="8">
    <location>
        <begin position="112"/>
        <end position="135"/>
    </location>
</feature>
<evidence type="ECO:0000256" key="3">
    <source>
        <dbReference type="ARBA" id="ARBA00022448"/>
    </source>
</evidence>
<evidence type="ECO:0000256" key="1">
    <source>
        <dbReference type="ARBA" id="ARBA00004651"/>
    </source>
</evidence>
<dbReference type="GO" id="GO:0033214">
    <property type="term" value="P:siderophore-iron import into cell"/>
    <property type="evidence" value="ECO:0007669"/>
    <property type="project" value="TreeGrafter"/>
</dbReference>
<dbReference type="PANTHER" id="PTHR30472:SF37">
    <property type="entry name" value="FE(3+) DICITRATE TRANSPORT SYSTEM PERMEASE PROTEIN FECD-RELATED"/>
    <property type="match status" value="1"/>
</dbReference>
<keyword evidence="3" id="KW-0813">Transport</keyword>
<feature type="transmembrane region" description="Helical" evidence="8">
    <location>
        <begin position="167"/>
        <end position="189"/>
    </location>
</feature>
<evidence type="ECO:0000313" key="10">
    <source>
        <dbReference type="Proteomes" id="UP000184600"/>
    </source>
</evidence>
<feature type="transmembrane region" description="Helical" evidence="8">
    <location>
        <begin position="209"/>
        <end position="228"/>
    </location>
</feature>
<feature type="transmembrane region" description="Helical" evidence="8">
    <location>
        <begin position="542"/>
        <end position="564"/>
    </location>
</feature>
<keyword evidence="7 8" id="KW-0472">Membrane</keyword>
<dbReference type="EMBL" id="FRFG01000024">
    <property type="protein sequence ID" value="SHO56326.1"/>
    <property type="molecule type" value="Genomic_DNA"/>
</dbReference>
<feature type="transmembrane region" description="Helical" evidence="8">
    <location>
        <begin position="503"/>
        <end position="522"/>
    </location>
</feature>
<feature type="transmembrane region" description="Helical" evidence="8">
    <location>
        <begin position="475"/>
        <end position="491"/>
    </location>
</feature>
<dbReference type="InterPro" id="IPR000522">
    <property type="entry name" value="ABC_transptr_permease_BtuC"/>
</dbReference>
<feature type="transmembrane region" description="Helical" evidence="8">
    <location>
        <begin position="273"/>
        <end position="291"/>
    </location>
</feature>
<dbReference type="PANTHER" id="PTHR30472">
    <property type="entry name" value="FERRIC ENTEROBACTIN TRANSPORT SYSTEM PERMEASE PROTEIN"/>
    <property type="match status" value="1"/>
</dbReference>
<dbReference type="InterPro" id="IPR037294">
    <property type="entry name" value="ABC_BtuC-like"/>
</dbReference>
<dbReference type="STRING" id="1117707.VQ7734_02095"/>
<keyword evidence="5 8" id="KW-0812">Transmembrane</keyword>
<accession>A0A1M7YV33</accession>
<evidence type="ECO:0000256" key="2">
    <source>
        <dbReference type="ARBA" id="ARBA00007935"/>
    </source>
</evidence>
<feature type="transmembrane region" description="Helical" evidence="8">
    <location>
        <begin position="373"/>
        <end position="394"/>
    </location>
</feature>
<dbReference type="SUPFAM" id="SSF81345">
    <property type="entry name" value="ABC transporter involved in vitamin B12 uptake, BtuC"/>
    <property type="match status" value="2"/>
</dbReference>
<evidence type="ECO:0000256" key="8">
    <source>
        <dbReference type="SAM" id="Phobius"/>
    </source>
</evidence>
<evidence type="ECO:0000256" key="5">
    <source>
        <dbReference type="ARBA" id="ARBA00022692"/>
    </source>
</evidence>
<dbReference type="Proteomes" id="UP000184600">
    <property type="component" value="Unassembled WGS sequence"/>
</dbReference>
<evidence type="ECO:0000256" key="4">
    <source>
        <dbReference type="ARBA" id="ARBA00022475"/>
    </source>
</evidence>
<dbReference type="Pfam" id="PF01032">
    <property type="entry name" value="FecCD"/>
    <property type="match status" value="2"/>
</dbReference>
<feature type="transmembrane region" description="Helical" evidence="8">
    <location>
        <begin position="249"/>
        <end position="267"/>
    </location>
</feature>
<feature type="transmembrane region" description="Helical" evidence="8">
    <location>
        <begin position="447"/>
        <end position="469"/>
    </location>
</feature>
<reference evidence="10" key="1">
    <citation type="submission" date="2016-12" db="EMBL/GenBank/DDBJ databases">
        <authorList>
            <person name="Rodrigo-Torres L."/>
            <person name="Arahal R.D."/>
            <person name="Lucena T."/>
        </authorList>
    </citation>
    <scope>NUCLEOTIDE SEQUENCE [LARGE SCALE GENOMIC DNA]</scope>
</reference>
<evidence type="ECO:0000256" key="6">
    <source>
        <dbReference type="ARBA" id="ARBA00022989"/>
    </source>
</evidence>
<feature type="transmembrane region" description="Helical" evidence="8">
    <location>
        <begin position="327"/>
        <end position="346"/>
    </location>
</feature>
<keyword evidence="6 8" id="KW-1133">Transmembrane helix</keyword>
<dbReference type="AlphaFoldDB" id="A0A1M7YV33"/>
<proteinExistence type="inferred from homology"/>
<name>A0A1M7YV33_9VIBR</name>
<feature type="transmembrane region" description="Helical" evidence="8">
    <location>
        <begin position="605"/>
        <end position="626"/>
    </location>
</feature>
<sequence length="685" mass="72362">MQSVDQITKTVPGNRCFSLGYGLVCGLVVAILIWLSVGSDLSWQAQGSVILRLLRHLLSHTDDVSVSWNFAETLWLSSQLPRLCAAMIVGAILAFAGSVMQQLTQNSLVSPFTLGTASGSWLALVVISIFAPAWVNDWGHLAAWVGALMAVGLVVIIVGVDNLSGLPVVLAGMAVNILLGAVAVSLTLLNHQYAKHLFLWGAGDLAQNGWAEVLHLLTGLFPIGLLLVGAPRVLAMLRLGHQNAKARGVQLGFTLAGIILLCAGLIATAIADVGVISFIGLMAPNVARRLGARTPLQEMLASLLLGMIMLTGADALAIFLSQHSLNLIPTGIVAAFIGAPALIYVARQHRYAQDNVFFTPPAAIVRHVGRVSLALGVIFVVIVSGGFLFTQTTLSHEVHWVLQWPNAFEASLRWPRLLTAMVSGAGLAVAGVLLQRLIYNPLASPDILGLSAGATLALVTGSLCFGLNIFQSAPVLAFTGSVSVLLLLLMLSRRHRFAPSILVLNGFALTAMVDAMVQFVLAQGNEDTYAILNWLSGSTYRVTSTQALVVMIAVSGLIGIAMALSRWLTLLSAGRAFAAARGLAVNRAFVGLLVCVALLCSTVTMVMGPVAFVGLLAPHIAIMLGATSVRQQMAMAAVIGSILLMLADWLGQQLMYPFQLPAGTFVSIIGGLYFIALLLKSKRMV</sequence>
<dbReference type="RefSeq" id="WP_073582197.1">
    <property type="nucleotide sequence ID" value="NZ_AP024898.1"/>
</dbReference>
<comment type="subcellular location">
    <subcellularLocation>
        <location evidence="1">Cell membrane</location>
        <topology evidence="1">Multi-pass membrane protein</topology>
    </subcellularLocation>
</comment>
<gene>
    <name evidence="9" type="primary">fhuB</name>
    <name evidence="9" type="ORF">VQ7734_02095</name>
</gene>
<evidence type="ECO:0000256" key="7">
    <source>
        <dbReference type="ARBA" id="ARBA00023136"/>
    </source>
</evidence>
<dbReference type="GO" id="GO:0005886">
    <property type="term" value="C:plasma membrane"/>
    <property type="evidence" value="ECO:0007669"/>
    <property type="project" value="UniProtKB-SubCell"/>
</dbReference>
<evidence type="ECO:0000313" key="9">
    <source>
        <dbReference type="EMBL" id="SHO56326.1"/>
    </source>
</evidence>
<dbReference type="GO" id="GO:0022857">
    <property type="term" value="F:transmembrane transporter activity"/>
    <property type="evidence" value="ECO:0007669"/>
    <property type="project" value="InterPro"/>
</dbReference>
<organism evidence="9 10">
    <name type="scientific">Vibrio quintilis</name>
    <dbReference type="NCBI Taxonomy" id="1117707"/>
    <lineage>
        <taxon>Bacteria</taxon>
        <taxon>Pseudomonadati</taxon>
        <taxon>Pseudomonadota</taxon>
        <taxon>Gammaproteobacteria</taxon>
        <taxon>Vibrionales</taxon>
        <taxon>Vibrionaceae</taxon>
        <taxon>Vibrio</taxon>
    </lineage>
</organism>
<protein>
    <submittedName>
        <fullName evidence="9">Iron(3+)-hydroxamate import system permease protein FhuB</fullName>
    </submittedName>
</protein>
<keyword evidence="10" id="KW-1185">Reference proteome</keyword>
<dbReference type="NCBIfam" id="NF007866">
    <property type="entry name" value="PRK10577.1-2"/>
    <property type="match status" value="1"/>
</dbReference>
<feature type="transmembrane region" description="Helical" evidence="8">
    <location>
        <begin position="414"/>
        <end position="435"/>
    </location>
</feature>
<dbReference type="CDD" id="cd06550">
    <property type="entry name" value="TM_ABC_iron-siderophores_like"/>
    <property type="match status" value="2"/>
</dbReference>